<accession>A0A8J6AW33</accession>
<dbReference type="GO" id="GO:0003676">
    <property type="term" value="F:nucleic acid binding"/>
    <property type="evidence" value="ECO:0007669"/>
    <property type="project" value="InterPro"/>
</dbReference>
<proteinExistence type="predicted"/>
<dbReference type="InterPro" id="IPR050951">
    <property type="entry name" value="Retrovirus_Pol_polyprotein"/>
</dbReference>
<dbReference type="OrthoDB" id="775972at2759"/>
<dbReference type="SUPFAM" id="SSF53098">
    <property type="entry name" value="Ribonuclease H-like"/>
    <property type="match status" value="1"/>
</dbReference>
<sequence length="331" mass="37596">MGPLPKDQRGARYIIVATDMFTRYTELIPVASIDGDTVAQALWDNVFSRHGLPKELLSDNGPEYANQIVKALTDTLRVSRHFTTPYHPQSNGLAERRNAEVARHLRWMALSIAPKDDWSTLLPTVRMIINGTLQAATGFTPHELVYGHPHNIMDSTLWSEETLGVFDYKGFYENLKVTLANLEEAAKQAVGPHQSPIETTGLEPGDYVLWKNEAPQKLDTPHTGPWKVVEVLPNNRAKLMSLSDNRLKATHIDKLMKFETDVSEDLMRQLAESDQEQYRVEDIVSIDWKKGSARVKWLGYDELTDEPLGAIKHLEIIKRKARKARKSLDKY</sequence>
<dbReference type="InterPro" id="IPR012337">
    <property type="entry name" value="RNaseH-like_sf"/>
</dbReference>
<gene>
    <name evidence="2" type="ORF">J8273_2610</name>
</gene>
<protein>
    <recommendedName>
        <fullName evidence="1">Integrase catalytic domain-containing protein</fullName>
    </recommendedName>
</protein>
<evidence type="ECO:0000313" key="2">
    <source>
        <dbReference type="EMBL" id="KAG9396256.1"/>
    </source>
</evidence>
<evidence type="ECO:0000313" key="3">
    <source>
        <dbReference type="Proteomes" id="UP000717585"/>
    </source>
</evidence>
<feature type="domain" description="Integrase catalytic" evidence="1">
    <location>
        <begin position="1"/>
        <end position="149"/>
    </location>
</feature>
<keyword evidence="3" id="KW-1185">Reference proteome</keyword>
<dbReference type="PANTHER" id="PTHR37984:SF5">
    <property type="entry name" value="PROTEIN NYNRIN-LIKE"/>
    <property type="match status" value="1"/>
</dbReference>
<organism evidence="2 3">
    <name type="scientific">Carpediemonas membranifera</name>
    <dbReference type="NCBI Taxonomy" id="201153"/>
    <lineage>
        <taxon>Eukaryota</taxon>
        <taxon>Metamonada</taxon>
        <taxon>Carpediemonas-like organisms</taxon>
        <taxon>Carpediemonas</taxon>
    </lineage>
</organism>
<dbReference type="EMBL" id="JAHDYR010000007">
    <property type="protein sequence ID" value="KAG9396256.1"/>
    <property type="molecule type" value="Genomic_DNA"/>
</dbReference>
<dbReference type="Proteomes" id="UP000717585">
    <property type="component" value="Unassembled WGS sequence"/>
</dbReference>
<dbReference type="Gene3D" id="3.30.420.10">
    <property type="entry name" value="Ribonuclease H-like superfamily/Ribonuclease H"/>
    <property type="match status" value="1"/>
</dbReference>
<comment type="caution">
    <text evidence="2">The sequence shown here is derived from an EMBL/GenBank/DDBJ whole genome shotgun (WGS) entry which is preliminary data.</text>
</comment>
<dbReference type="AlphaFoldDB" id="A0A8J6AW33"/>
<name>A0A8J6AW33_9EUKA</name>
<dbReference type="GO" id="GO:0015074">
    <property type="term" value="P:DNA integration"/>
    <property type="evidence" value="ECO:0007669"/>
    <property type="project" value="InterPro"/>
</dbReference>
<dbReference type="Pfam" id="PF00665">
    <property type="entry name" value="rve"/>
    <property type="match status" value="1"/>
</dbReference>
<dbReference type="InterPro" id="IPR036397">
    <property type="entry name" value="RNaseH_sf"/>
</dbReference>
<dbReference type="InterPro" id="IPR001584">
    <property type="entry name" value="Integrase_cat-core"/>
</dbReference>
<reference evidence="2" key="1">
    <citation type="submission" date="2021-05" db="EMBL/GenBank/DDBJ databases">
        <title>A free-living protist that lacks canonical eukaryotic 1 DNA replication and segregation systems.</title>
        <authorList>
            <person name="Salas-Leiva D.E."/>
            <person name="Tromer E.C."/>
            <person name="Curtis B.A."/>
            <person name="Jerlstrom-Hultqvist J."/>
            <person name="Kolisko M."/>
            <person name="Yi Z."/>
            <person name="Salas-Leiva J.S."/>
            <person name="Gallot-Lavallee L."/>
            <person name="Kops G.J.P.L."/>
            <person name="Archibald J.M."/>
            <person name="Simpson A.G.B."/>
            <person name="Roger A.J."/>
        </authorList>
    </citation>
    <scope>NUCLEOTIDE SEQUENCE</scope>
    <source>
        <strain evidence="2">BICM</strain>
    </source>
</reference>
<dbReference type="PROSITE" id="PS50994">
    <property type="entry name" value="INTEGRASE"/>
    <property type="match status" value="1"/>
</dbReference>
<evidence type="ECO:0000259" key="1">
    <source>
        <dbReference type="PROSITE" id="PS50994"/>
    </source>
</evidence>
<dbReference type="PANTHER" id="PTHR37984">
    <property type="entry name" value="PROTEIN CBG26694"/>
    <property type="match status" value="1"/>
</dbReference>